<dbReference type="InterPro" id="IPR058055">
    <property type="entry name" value="PA-PLA1"/>
</dbReference>
<feature type="domain" description="DDHD" evidence="2">
    <location>
        <begin position="266"/>
        <end position="749"/>
    </location>
</feature>
<gene>
    <name evidence="3" type="ORF">BGZ80_003530</name>
</gene>
<feature type="compositionally biased region" description="Basic and acidic residues" evidence="1">
    <location>
        <begin position="616"/>
        <end position="625"/>
    </location>
</feature>
<feature type="region of interest" description="Disordered" evidence="1">
    <location>
        <begin position="755"/>
        <end position="839"/>
    </location>
</feature>
<feature type="region of interest" description="Disordered" evidence="1">
    <location>
        <begin position="1"/>
        <end position="57"/>
    </location>
</feature>
<feature type="compositionally biased region" description="Basic and acidic residues" evidence="1">
    <location>
        <begin position="774"/>
        <end position="783"/>
    </location>
</feature>
<dbReference type="OrthoDB" id="431378at2759"/>
<organism evidence="3 4">
    <name type="scientific">Entomortierella chlamydospora</name>
    <dbReference type="NCBI Taxonomy" id="101097"/>
    <lineage>
        <taxon>Eukaryota</taxon>
        <taxon>Fungi</taxon>
        <taxon>Fungi incertae sedis</taxon>
        <taxon>Mucoromycota</taxon>
        <taxon>Mortierellomycotina</taxon>
        <taxon>Mortierellomycetes</taxon>
        <taxon>Mortierellales</taxon>
        <taxon>Mortierellaceae</taxon>
        <taxon>Entomortierella</taxon>
    </lineage>
</organism>
<feature type="compositionally biased region" description="Polar residues" evidence="1">
    <location>
        <begin position="458"/>
        <end position="468"/>
    </location>
</feature>
<feature type="compositionally biased region" description="Polar residues" evidence="1">
    <location>
        <begin position="413"/>
        <end position="431"/>
    </location>
</feature>
<accession>A0A9P6MP54</accession>
<protein>
    <recommendedName>
        <fullName evidence="2">DDHD domain-containing protein</fullName>
    </recommendedName>
</protein>
<evidence type="ECO:0000256" key="1">
    <source>
        <dbReference type="SAM" id="MobiDB-lite"/>
    </source>
</evidence>
<dbReference type="PROSITE" id="PS51043">
    <property type="entry name" value="DDHD"/>
    <property type="match status" value="1"/>
</dbReference>
<feature type="region of interest" description="Disordered" evidence="1">
    <location>
        <begin position="874"/>
        <end position="957"/>
    </location>
</feature>
<feature type="compositionally biased region" description="Low complexity" evidence="1">
    <location>
        <begin position="10"/>
        <end position="33"/>
    </location>
</feature>
<reference evidence="3" key="1">
    <citation type="journal article" date="2020" name="Fungal Divers.">
        <title>Resolving the Mortierellaceae phylogeny through synthesis of multi-gene phylogenetics and phylogenomics.</title>
        <authorList>
            <person name="Vandepol N."/>
            <person name="Liber J."/>
            <person name="Desiro A."/>
            <person name="Na H."/>
            <person name="Kennedy M."/>
            <person name="Barry K."/>
            <person name="Grigoriev I.V."/>
            <person name="Miller A.N."/>
            <person name="O'Donnell K."/>
            <person name="Stajich J.E."/>
            <person name="Bonito G."/>
        </authorList>
    </citation>
    <scope>NUCLEOTIDE SEQUENCE</scope>
    <source>
        <strain evidence="3">NRRL 2769</strain>
    </source>
</reference>
<feature type="compositionally biased region" description="Polar residues" evidence="1">
    <location>
        <begin position="899"/>
        <end position="915"/>
    </location>
</feature>
<feature type="compositionally biased region" description="Low complexity" evidence="1">
    <location>
        <begin position="227"/>
        <end position="243"/>
    </location>
</feature>
<dbReference type="GO" id="GO:0046872">
    <property type="term" value="F:metal ion binding"/>
    <property type="evidence" value="ECO:0007669"/>
    <property type="project" value="InterPro"/>
</dbReference>
<feature type="compositionally biased region" description="Polar residues" evidence="1">
    <location>
        <begin position="34"/>
        <end position="52"/>
    </location>
</feature>
<feature type="region of interest" description="Disordered" evidence="1">
    <location>
        <begin position="645"/>
        <end position="694"/>
    </location>
</feature>
<feature type="compositionally biased region" description="Basic and acidic residues" evidence="1">
    <location>
        <begin position="947"/>
        <end position="957"/>
    </location>
</feature>
<evidence type="ECO:0000313" key="4">
    <source>
        <dbReference type="Proteomes" id="UP000703661"/>
    </source>
</evidence>
<dbReference type="PANTHER" id="PTHR23509:SF10">
    <property type="entry name" value="LD21067P"/>
    <property type="match status" value="1"/>
</dbReference>
<dbReference type="AlphaFoldDB" id="A0A9P6MP54"/>
<proteinExistence type="predicted"/>
<dbReference type="InterPro" id="IPR004177">
    <property type="entry name" value="DDHD_dom"/>
</dbReference>
<name>A0A9P6MP54_9FUNG</name>
<feature type="compositionally biased region" description="Low complexity" evidence="1">
    <location>
        <begin position="504"/>
        <end position="514"/>
    </location>
</feature>
<dbReference type="PANTHER" id="PTHR23509">
    <property type="entry name" value="PA-PL1 PHOSPHOLIPASE FAMILY"/>
    <property type="match status" value="1"/>
</dbReference>
<evidence type="ECO:0000313" key="3">
    <source>
        <dbReference type="EMBL" id="KAG0008368.1"/>
    </source>
</evidence>
<keyword evidence="4" id="KW-1185">Reference proteome</keyword>
<feature type="compositionally biased region" description="Basic and acidic residues" evidence="1">
    <location>
        <begin position="645"/>
        <end position="658"/>
    </location>
</feature>
<feature type="compositionally biased region" description="Low complexity" evidence="1">
    <location>
        <begin position="821"/>
        <end position="833"/>
    </location>
</feature>
<dbReference type="EMBL" id="JAAAID010001938">
    <property type="protein sequence ID" value="KAG0008368.1"/>
    <property type="molecule type" value="Genomic_DNA"/>
</dbReference>
<feature type="compositionally biased region" description="Basic and acidic residues" evidence="1">
    <location>
        <begin position="678"/>
        <end position="690"/>
    </location>
</feature>
<dbReference type="Pfam" id="PF02862">
    <property type="entry name" value="DDHD"/>
    <property type="match status" value="1"/>
</dbReference>
<dbReference type="GO" id="GO:0005737">
    <property type="term" value="C:cytoplasm"/>
    <property type="evidence" value="ECO:0007669"/>
    <property type="project" value="TreeGrafter"/>
</dbReference>
<dbReference type="GO" id="GO:0004620">
    <property type="term" value="F:phospholipase activity"/>
    <property type="evidence" value="ECO:0007669"/>
    <property type="project" value="TreeGrafter"/>
</dbReference>
<dbReference type="SMART" id="SM01127">
    <property type="entry name" value="DDHD"/>
    <property type="match status" value="1"/>
</dbReference>
<feature type="region of interest" description="Disordered" evidence="1">
    <location>
        <begin position="394"/>
        <end position="468"/>
    </location>
</feature>
<sequence length="957" mass="105145">MSQMPATAVATDSPANNTATTTTTTPSLPTSSNKETSAKANSTDNSVPASSESHAKPDQYPHHVIFVVHGMGRQLEEFGNYERNVGYLVENIKTVLQSQFHELKTDVHIIPIEWHAKLHSMVDERMALASLRTVPKVRLVMNDYFADILYYFNNHFGSEIIQMIVDELNEAYSTFIAKHPDFNGKIAVYALSLGGVAMFDILTCMDDDEPELEEEQTVESVKDPDLEGTTSTQGESETSSQSEPAKKKPRFRKQDQPKFRAVIPKLKFRPDLFFTVGSPVGAVMVMRNLEWETFHPPDDIIHHNIFHPFDPLAYRIEPLIDPIFAAIPAVTLTSTGNSQLFPISLPSLASLPSIPGSISSFWENKVPAIPIPKPSIPSIPTLSTLSQMTQSLKAGRWLPGGGGGSGRTTDGSISNESGGESASEDQLNNTKGHQHGSEESDMETSDTNPDESRRKSRLSQTANTNPSLTEAIAAAAVATYLDQRESGSSGTTATEPMLGSGINTTTTTTTSKSAPPSPSKRPSLGPRRISSRIEDDQENASSADPADRVTEPEEEEPMRPSTKADQDLSGVSLMEFERVMGVEEGPSTMEKEQGVGAKSDVVLEDVVRSVPTSPILDRHDQHAHGQDSINSNEGIEGMQARHVDHEKVKHNTESEKNRRVTIASEEEESGNTNNGKQDPTKGKDDKENSHRPRILVGARETKVPYRIDHVLQETTVDQYTNEYLLGMRSHFRYWGNRDIAYHILKSILQPGDTTEDGVLNLQPEMPPPVTAPKSIKEAAEAKAKAAGAAYHQTQEQQGHKKSLSFTLSNYRNQDNNKEDNNNSNNRSRNSGQYGRYGYGDDGQLSGYRYADLDMSSAANVASSSNTLYQNSPFVKKPWEQSGRTDRAQSYHPAGESRATAGSATSPERVNVSASGSERRATSPSRGFEEGIVVPDLARPPKSHYRSSRVEERQNRLD</sequence>
<dbReference type="Proteomes" id="UP000703661">
    <property type="component" value="Unassembled WGS sequence"/>
</dbReference>
<comment type="caution">
    <text evidence="3">The sequence shown here is derived from an EMBL/GenBank/DDBJ whole genome shotgun (WGS) entry which is preliminary data.</text>
</comment>
<feature type="region of interest" description="Disordered" evidence="1">
    <location>
        <begin position="210"/>
        <end position="254"/>
    </location>
</feature>
<evidence type="ECO:0000259" key="2">
    <source>
        <dbReference type="PROSITE" id="PS51043"/>
    </source>
</evidence>
<feature type="region of interest" description="Disordered" evidence="1">
    <location>
        <begin position="486"/>
        <end position="574"/>
    </location>
</feature>
<feature type="region of interest" description="Disordered" evidence="1">
    <location>
        <begin position="612"/>
        <end position="632"/>
    </location>
</feature>
<feature type="compositionally biased region" description="Basic and acidic residues" evidence="1">
    <location>
        <begin position="876"/>
        <end position="888"/>
    </location>
</feature>